<organism evidence="2 3">
    <name type="scientific">Dunaliella salina</name>
    <name type="common">Green alga</name>
    <name type="synonym">Protococcus salinus</name>
    <dbReference type="NCBI Taxonomy" id="3046"/>
    <lineage>
        <taxon>Eukaryota</taxon>
        <taxon>Viridiplantae</taxon>
        <taxon>Chlorophyta</taxon>
        <taxon>core chlorophytes</taxon>
        <taxon>Chlorophyceae</taxon>
        <taxon>CS clade</taxon>
        <taxon>Chlamydomonadales</taxon>
        <taxon>Dunaliellaceae</taxon>
        <taxon>Dunaliella</taxon>
    </lineage>
</organism>
<comment type="caution">
    <text evidence="2">The sequence shown here is derived from an EMBL/GenBank/DDBJ whole genome shotgun (WGS) entry which is preliminary data.</text>
</comment>
<reference evidence="2" key="1">
    <citation type="submission" date="2017-08" db="EMBL/GenBank/DDBJ databases">
        <authorList>
            <person name="Polle J.E."/>
            <person name="Barry K."/>
            <person name="Cushman J."/>
            <person name="Schmutz J."/>
            <person name="Tran D."/>
            <person name="Hathwaick L.T."/>
            <person name="Yim W.C."/>
            <person name="Jenkins J."/>
            <person name="Mckie-Krisberg Z.M."/>
            <person name="Prochnik S."/>
            <person name="Lindquist E."/>
            <person name="Dockter R.B."/>
            <person name="Adam C."/>
            <person name="Molina H."/>
            <person name="Bunkerborg J."/>
            <person name="Jin E."/>
            <person name="Buchheim M."/>
            <person name="Magnuson J."/>
        </authorList>
    </citation>
    <scope>NUCLEOTIDE SEQUENCE</scope>
    <source>
        <strain evidence="2">CCAP 19/18</strain>
    </source>
</reference>
<evidence type="ECO:0008006" key="4">
    <source>
        <dbReference type="Google" id="ProtNLM"/>
    </source>
</evidence>
<evidence type="ECO:0000313" key="2">
    <source>
        <dbReference type="EMBL" id="KAF5830692.1"/>
    </source>
</evidence>
<dbReference type="Proteomes" id="UP000815325">
    <property type="component" value="Unassembled WGS sequence"/>
</dbReference>
<evidence type="ECO:0000313" key="3">
    <source>
        <dbReference type="Proteomes" id="UP000815325"/>
    </source>
</evidence>
<gene>
    <name evidence="2" type="ORF">DUNSADRAFT_14178</name>
</gene>
<sequence>LAFSVCQLDGSTEQCKQVVRLCTQEYALRDKSNPERFKREQSMMNLSWALALADDPGPPEFRAMVLKGLQQDLHMQRWPGRSEDLGGDIQAQMIVHQMYSYLLVLQELEWEQAMRQQLQQKRQVGGAGAQVSAPPFEALYLPRAPFHPPFGQAQAAGNHGGSADRATGLRHQSAPASRFSGSNLSGRRSSRSGGGEKYLPWDEPWLQQLMQKLASITDQHYTRGSGFERAVRSTMAMMCSMEGYPWRLLKGGFSPDGHVSIDICLESVCGSVRASVEADGPYHFMINDISRSNGSSMRRQRALRRRGILEVSVAADTWDQWTSNQHAEK</sequence>
<name>A0ABQ7G7X1_DUNSA</name>
<accession>A0ABQ7G7X1</accession>
<evidence type="ECO:0000256" key="1">
    <source>
        <dbReference type="SAM" id="MobiDB-lite"/>
    </source>
</evidence>
<feature type="compositionally biased region" description="Low complexity" evidence="1">
    <location>
        <begin position="177"/>
        <end position="187"/>
    </location>
</feature>
<protein>
    <recommendedName>
        <fullName evidence="4">FHA domain-containing protein</fullName>
    </recommendedName>
</protein>
<proteinExistence type="predicted"/>
<feature type="non-terminal residue" evidence="2">
    <location>
        <position position="1"/>
    </location>
</feature>
<keyword evidence="3" id="KW-1185">Reference proteome</keyword>
<feature type="region of interest" description="Disordered" evidence="1">
    <location>
        <begin position="150"/>
        <end position="197"/>
    </location>
</feature>
<dbReference type="EMBL" id="MU070015">
    <property type="protein sequence ID" value="KAF5830692.1"/>
    <property type="molecule type" value="Genomic_DNA"/>
</dbReference>
<feature type="non-terminal residue" evidence="2">
    <location>
        <position position="329"/>
    </location>
</feature>